<feature type="region of interest" description="Disordered" evidence="1">
    <location>
        <begin position="603"/>
        <end position="664"/>
    </location>
</feature>
<accession>A0ABD0LME4</accession>
<dbReference type="InterPro" id="IPR042228">
    <property type="entry name" value="Dynein_linker_3"/>
</dbReference>
<dbReference type="SMART" id="SM00382">
    <property type="entry name" value="AAA"/>
    <property type="match status" value="2"/>
</dbReference>
<dbReference type="PANTHER" id="PTHR45703:SF36">
    <property type="entry name" value="DYNEIN HEAVY CHAIN, CYTOPLASMIC"/>
    <property type="match status" value="1"/>
</dbReference>
<organism evidence="3 4">
    <name type="scientific">Batillaria attramentaria</name>
    <dbReference type="NCBI Taxonomy" id="370345"/>
    <lineage>
        <taxon>Eukaryota</taxon>
        <taxon>Metazoa</taxon>
        <taxon>Spiralia</taxon>
        <taxon>Lophotrochozoa</taxon>
        <taxon>Mollusca</taxon>
        <taxon>Gastropoda</taxon>
        <taxon>Caenogastropoda</taxon>
        <taxon>Sorbeoconcha</taxon>
        <taxon>Cerithioidea</taxon>
        <taxon>Batillariidae</taxon>
        <taxon>Batillaria</taxon>
    </lineage>
</organism>
<dbReference type="InterPro" id="IPR035699">
    <property type="entry name" value="AAA_6"/>
</dbReference>
<dbReference type="InterPro" id="IPR027417">
    <property type="entry name" value="P-loop_NTPase"/>
</dbReference>
<dbReference type="Gene3D" id="1.10.472.130">
    <property type="match status" value="1"/>
</dbReference>
<feature type="compositionally biased region" description="Low complexity" evidence="1">
    <location>
        <begin position="1734"/>
        <end position="1747"/>
    </location>
</feature>
<dbReference type="Pfam" id="PF12774">
    <property type="entry name" value="AAA_6"/>
    <property type="match status" value="3"/>
</dbReference>
<evidence type="ECO:0000313" key="3">
    <source>
        <dbReference type="EMBL" id="KAK7500762.1"/>
    </source>
</evidence>
<sequence>MASGVDASQEGAERLPALHEGRGNLVSPTAARHLHTSTPRERASEWAAQVRRNISMYVDRHEDVNEDDVMTLKQELITVFIDTLQQDSRSAWSYLCEVLQLLEGYREYLDYFETRAEFNHYLERIMYHLHLHQERLFDLQVEQYLQRVFPEEVQLLKTQGGKPLRDYCPAASKEPPYQPHIPSEEEIVNADTLTIGDLRKSVGNVAFEMSTRESIWNHCLGTTALALSTDLPEDLNKVPKVDHKKKVWDSWRRSTVKAVAVGKMKPPPKKEPPLMNGREAVRYFARCKHTGEIKSIHFNLAPSRHFAPYKLISVAEDKVNPEHFVFSSFGVLHVYPDQPSESLTLAEWQKQAVLWKAVSAIPFFKNYLKLKMFRRWRSNKLYLDFQRRQKKVSERLLSNVPAFGAALLQISRLLKELLTVQFLPFETDMTYQLGEYENNINYKNIQAEKILVKFFRYCKLVVDTTAEECMKRTRYCEEQVKKKTFFSKDSLHLQKIKQDERWNNLQIANKATRRLGNFVKLVDQMIVEHLFQITKTQVMEFTSSVLAIGPSAPRDGCFKANLVFNKQDTLCLSPSKEKFQRILNNTLRGIPSVLCSRAIPMDGSVRDDAQDKDSVQIQDSKTTGSQTQLDLKSVSMSQISSARKHDSTTAATSEHGSQLGDGTVDRSVAEHDTSIATSKDFDDSFPVPTLPRVVTPTKDEDDLGVATPDLVVSSRRNEALSVRGEGFVGQYSPLSHASLEDKLAMDDEYQAALRVQQELMQAALDEIDGYCEYNNWLNEIHTFCRRWNEASAKEFRGAAAFTIEQKLTEVRLWSEKVRNFDRNFISENGMFFVDCSAIHEGLLPRLNDIYQELITFVADEAKDLAASFASEMSKVSEAQQNPEPIWNPWLISGGSQTRVSSIASNLAQSFLGSRLAENVQDFKMNMKDKRETVESFATFAKNYQIYKKNTLQYQQRVEYIKSLYEVIRMSYRQLTVEEEKVEEGVWAAWEAFLMQMQEASEFINTQTPLMTKQLENTFQVRKEKRCFAPVMTLEREARQLAEQATGGRFLDPNQPPLQVLAAMKELRERFFRTQLQLQEASQWRETIVGEPYSLRFLNEMTVKMDVRQELWKYVEVSLHTIKDWKQMTFKKMNIKKALEKVIEWQSAAAQLKPHLPSGDAVLTSWYRSLQDFRKDLPVLYKLANDALKERHWQTIFLGMNEPHIGSTTFTVAELMSFNLSDNADLVHRVYLSAVAEYDLEQQMSRIKRVWQDKNFKLAKHIPDSMFAKGQRGLCDSGWLLNASDACSFVATRGLDVANDDFYVLIELEELKYQLEDSRISVDAMLQSPYVGDIKTEAEEWSNALREIEELTDLWVIAQKKWLYLLKIFERPEMYRKLSQQAYKFEALHNKFKDWMRVVSNDSKVLSVVNRRRGEKGYRLLQGDNLRSLFLSLIQQQEEILKDLEGYLDRHRAQFPRLYFLSNTDLVDMVGISRNPQGLVPFVRKCFPGVNSLTFTLPPGIGGLNSALDVALNSDKLQVVSVHGAHKEELALYTQLDAQPLASTWLRSLDSILKNTMTIVLQACVQARMDEGTRQPILILEELARAGVQSREGVAELTEQIHHKYRHWLLHFPAQCVQVAECILWERSMVRTLEKTDADEMKMLRSSVSAKVDQYVDVLREASVNTAIEQEVRQRLSCLLSSLINQNIHHRDVMDVLLKEGALLDTSFDWLRVLKFRMDIRNVLRAKTTVSDAAKQAATSAKASQRKAPPGSKLKQEPPHLTRTKTTVSTDYQYSPCYVQQLAGTFFYDYEYLGPSTNLVVTPLTERATLSLTQSLKTFHCSTLIGPAGTGKTETIRQLAKNLGRCMFTVTCSENITLPIMLQYMTGMVQSGCWVLFDDTDHLTKGLMSVTAQQLDYLHTALRALDVSSQNQYLIRGQPRFDKKAGAGDKVIRRNSLTTLHPLPRSEAQASPVLERQRTEKGLVTYFEDTWVAEREQRRHSIEREIEIKESDLYKNNRPPPLFYEHVKANRRRMAPDYTKLIPEPTYMHRLLGNIMFNGKLIPASANFGCFMTTGMSGASPVEIPDNFRLLMRPCALIKPDTRHILSVYLQTYGFQHHALWAQKLSLFLDLMEIQLPRKSQYKVPLHEVRKILIVAAAKLLDKQFLHDLPDHEGQDHAEWKQSLAETDSQVGEEHSLVWSLRQVLSPRIHQEDDGSFVSLLRDVFPHAAGVQLKMEKHRGQQTLTEVIQEVMKDDNLMEIKELTDKVRVLQMNSALEVHSPVILAGPSGSGKSTCCHILSRAINLLNYKLFAPDHSNDELTTDRNVVFQSQQKLKILRGAESLRGGHDTHDVDPLLRGIDEDLKPKASTGLKKLRQMKTNLTMAKNIQVAAEETRSKTRPANTPEVAEYPKVDVVRVVPTAMEPQELLGQFKDGLWEGGLLGKIAQDSFFMWLANRTFIESLQSAEKKEKKHINDIPSMLLRWLVLDGDLDPAWTDGMKTLFDGEQRLSLANGEGVQLKDTTSLIFETSSLSNASPSAVSRCAVVHCGETTMHWSALYHTWQQTAKTRWLLTSGSMKILDDLVQEVFRPTLKFLRSECCTALLTDIGTSTLHEMGSVTGVSEVATFLKLYSAMLDKVVLRDELEKKARVDEGDGTTSRGMTADGVASRQMASRLTNSSQIEAFIPHYIDIIKGMFAFAYVWSFGGHLHDRFKEKFSKFAQDMLYRAVHSVRMPVWGQVFDYWVDDTGSFIKWSDRQQDKVKTIGGTFLLTPENMVLPKHTSSSLAMSRGLSAALLQKSLIGHIQEIQSRAMGVMPGPGSGGQQPQQRHLFFIDDLNMAPRVGGYQPPVELLRHVLCAGGTYDRTGLGHATQVLSSRVLRQFVNLTVFAPSRDVLLSTFSRPIQTWLEEFPTYSVEHHSEFARALTLGLLELYNAVKERLRPTPVHAHYIFTLHDIARVVQGILLMSPRSRIRKLRTRKKEDAKTKGLNRSSSFESTRSRTVSLSSQPGKLEPGVAAPMMKVIAQLWCHECTRNFGDRLISDE</sequence>
<keyword evidence="4" id="KW-1185">Reference proteome</keyword>
<proteinExistence type="predicted"/>
<dbReference type="Gene3D" id="3.40.50.300">
    <property type="entry name" value="P-loop containing nucleotide triphosphate hydrolases"/>
    <property type="match status" value="3"/>
</dbReference>
<dbReference type="InterPro" id="IPR042222">
    <property type="entry name" value="Dynein_2_N"/>
</dbReference>
<feature type="non-terminal residue" evidence="3">
    <location>
        <position position="3021"/>
    </location>
</feature>
<comment type="caution">
    <text evidence="3">The sequence shown here is derived from an EMBL/GenBank/DDBJ whole genome shotgun (WGS) entry which is preliminary data.</text>
</comment>
<dbReference type="InterPro" id="IPR013602">
    <property type="entry name" value="Dynein_heavy_linker"/>
</dbReference>
<feature type="region of interest" description="Disordered" evidence="1">
    <location>
        <begin position="2954"/>
        <end position="2988"/>
    </location>
</feature>
<dbReference type="Gene3D" id="1.10.8.710">
    <property type="match status" value="1"/>
</dbReference>
<dbReference type="Gene3D" id="1.10.287.2620">
    <property type="match status" value="1"/>
</dbReference>
<feature type="compositionally biased region" description="Basic and acidic residues" evidence="1">
    <location>
        <begin position="604"/>
        <end position="614"/>
    </location>
</feature>
<feature type="compositionally biased region" description="Low complexity" evidence="1">
    <location>
        <begin position="2968"/>
        <end position="2981"/>
    </location>
</feature>
<dbReference type="Pfam" id="PF08393">
    <property type="entry name" value="DHC_N2"/>
    <property type="match status" value="1"/>
</dbReference>
<dbReference type="Proteomes" id="UP001519460">
    <property type="component" value="Unassembled WGS sequence"/>
</dbReference>
<evidence type="ECO:0000259" key="2">
    <source>
        <dbReference type="SMART" id="SM00382"/>
    </source>
</evidence>
<feature type="compositionally biased region" description="Polar residues" evidence="1">
    <location>
        <begin position="615"/>
        <end position="641"/>
    </location>
</feature>
<dbReference type="Gene3D" id="3.20.180.20">
    <property type="entry name" value="Dynein heavy chain, N-terminal domain 2"/>
    <property type="match status" value="1"/>
</dbReference>
<dbReference type="PANTHER" id="PTHR45703">
    <property type="entry name" value="DYNEIN HEAVY CHAIN"/>
    <property type="match status" value="1"/>
</dbReference>
<dbReference type="InterPro" id="IPR026983">
    <property type="entry name" value="DHC"/>
</dbReference>
<name>A0ABD0LME4_9CAEN</name>
<evidence type="ECO:0000313" key="4">
    <source>
        <dbReference type="Proteomes" id="UP001519460"/>
    </source>
</evidence>
<dbReference type="Gene3D" id="1.20.140.100">
    <property type="entry name" value="Dynein heavy chain, N-terminal domain 2"/>
    <property type="match status" value="1"/>
</dbReference>
<dbReference type="InterPro" id="IPR041466">
    <property type="entry name" value="Dynein_AAA5_ext"/>
</dbReference>
<reference evidence="3 4" key="1">
    <citation type="journal article" date="2023" name="Sci. Data">
        <title>Genome assembly of the Korean intertidal mud-creeper Batillaria attramentaria.</title>
        <authorList>
            <person name="Patra A.K."/>
            <person name="Ho P.T."/>
            <person name="Jun S."/>
            <person name="Lee S.J."/>
            <person name="Kim Y."/>
            <person name="Won Y.J."/>
        </authorList>
    </citation>
    <scope>NUCLEOTIDE SEQUENCE [LARGE SCALE GENOMIC DNA]</scope>
    <source>
        <strain evidence="3">Wonlab-2016</strain>
    </source>
</reference>
<evidence type="ECO:0000256" key="1">
    <source>
        <dbReference type="SAM" id="MobiDB-lite"/>
    </source>
</evidence>
<feature type="region of interest" description="Disordered" evidence="1">
    <location>
        <begin position="1734"/>
        <end position="1761"/>
    </location>
</feature>
<protein>
    <recommendedName>
        <fullName evidence="2">AAA+ ATPase domain-containing protein</fullName>
    </recommendedName>
</protein>
<dbReference type="Pfam" id="PF17852">
    <property type="entry name" value="Dynein_AAA_lid"/>
    <property type="match status" value="1"/>
</dbReference>
<feature type="domain" description="AAA+ ATPase" evidence="2">
    <location>
        <begin position="2257"/>
        <end position="2576"/>
    </location>
</feature>
<dbReference type="InterPro" id="IPR003593">
    <property type="entry name" value="AAA+_ATPase"/>
</dbReference>
<feature type="domain" description="AAA+ ATPase" evidence="2">
    <location>
        <begin position="1817"/>
        <end position="1946"/>
    </location>
</feature>
<dbReference type="FunFam" id="1.20.140.100:FF:000008">
    <property type="entry name" value="Dynein heavy chain domain 1"/>
    <property type="match status" value="1"/>
</dbReference>
<gene>
    <name evidence="3" type="ORF">BaRGS_00008006</name>
</gene>
<dbReference type="SUPFAM" id="SSF52540">
    <property type="entry name" value="P-loop containing nucleoside triphosphate hydrolases"/>
    <property type="match status" value="2"/>
</dbReference>
<dbReference type="Gene3D" id="1.20.920.30">
    <property type="match status" value="1"/>
</dbReference>
<dbReference type="Gene3D" id="1.20.58.1120">
    <property type="match status" value="1"/>
</dbReference>
<dbReference type="EMBL" id="JACVVK020000035">
    <property type="protein sequence ID" value="KAK7500762.1"/>
    <property type="molecule type" value="Genomic_DNA"/>
</dbReference>
<feature type="compositionally biased region" description="Basic and acidic residues" evidence="1">
    <location>
        <begin position="11"/>
        <end position="22"/>
    </location>
</feature>
<feature type="region of interest" description="Disordered" evidence="1">
    <location>
        <begin position="1"/>
        <end position="42"/>
    </location>
</feature>
<dbReference type="InterPro" id="IPR043157">
    <property type="entry name" value="Dynein_AAA1S"/>
</dbReference>